<proteinExistence type="predicted"/>
<dbReference type="AlphaFoldDB" id="A0A803MHB8"/>
<feature type="region of interest" description="Disordered" evidence="1">
    <location>
        <begin position="76"/>
        <end position="105"/>
    </location>
</feature>
<dbReference type="Gramene" id="AUR62029370-RA">
    <property type="protein sequence ID" value="AUR62029370-RA:cds"/>
    <property type="gene ID" value="AUR62029370"/>
</dbReference>
<protein>
    <submittedName>
        <fullName evidence="2">Uncharacterized protein</fullName>
    </submittedName>
</protein>
<evidence type="ECO:0000313" key="2">
    <source>
        <dbReference type="EnsemblPlants" id="AUR62029370-RA:cds"/>
    </source>
</evidence>
<accession>A0A803MHB8</accession>
<evidence type="ECO:0000256" key="1">
    <source>
        <dbReference type="SAM" id="MobiDB-lite"/>
    </source>
</evidence>
<sequence length="105" mass="11451">MNLSLAHRVSLASYIPRHDPNQEGCCSIDGNCGPCYGGNVKCCQFGDFCYTCDTKSPPPFHLDFIKGNAAQGLESMNPTHMLHPQKNFHHPGHVGVVNEPDPGDK</sequence>
<reference evidence="2" key="2">
    <citation type="submission" date="2021-03" db="UniProtKB">
        <authorList>
            <consortium name="EnsemblPlants"/>
        </authorList>
    </citation>
    <scope>IDENTIFICATION</scope>
</reference>
<name>A0A803MHB8_CHEQI</name>
<keyword evidence="3" id="KW-1185">Reference proteome</keyword>
<reference evidence="2" key="1">
    <citation type="journal article" date="2017" name="Nature">
        <title>The genome of Chenopodium quinoa.</title>
        <authorList>
            <person name="Jarvis D.E."/>
            <person name="Ho Y.S."/>
            <person name="Lightfoot D.J."/>
            <person name="Schmoeckel S.M."/>
            <person name="Li B."/>
            <person name="Borm T.J.A."/>
            <person name="Ohyanagi H."/>
            <person name="Mineta K."/>
            <person name="Michell C.T."/>
            <person name="Saber N."/>
            <person name="Kharbatia N.M."/>
            <person name="Rupper R.R."/>
            <person name="Sharp A.R."/>
            <person name="Dally N."/>
            <person name="Boughton B.A."/>
            <person name="Woo Y.H."/>
            <person name="Gao G."/>
            <person name="Schijlen E.G.W.M."/>
            <person name="Guo X."/>
            <person name="Momin A.A."/>
            <person name="Negrao S."/>
            <person name="Al-Babili S."/>
            <person name="Gehring C."/>
            <person name="Roessner U."/>
            <person name="Jung C."/>
            <person name="Murphy K."/>
            <person name="Arold S.T."/>
            <person name="Gojobori T."/>
            <person name="van der Linden C.G."/>
            <person name="van Loo E.N."/>
            <person name="Jellen E.N."/>
            <person name="Maughan P.J."/>
            <person name="Tester M."/>
        </authorList>
    </citation>
    <scope>NUCLEOTIDE SEQUENCE [LARGE SCALE GENOMIC DNA]</scope>
    <source>
        <strain evidence="2">cv. PI 614886</strain>
    </source>
</reference>
<dbReference type="EnsemblPlants" id="AUR62029370-RA">
    <property type="protein sequence ID" value="AUR62029370-RA:cds"/>
    <property type="gene ID" value="AUR62029370"/>
</dbReference>
<evidence type="ECO:0000313" key="3">
    <source>
        <dbReference type="Proteomes" id="UP000596660"/>
    </source>
</evidence>
<organism evidence="2 3">
    <name type="scientific">Chenopodium quinoa</name>
    <name type="common">Quinoa</name>
    <dbReference type="NCBI Taxonomy" id="63459"/>
    <lineage>
        <taxon>Eukaryota</taxon>
        <taxon>Viridiplantae</taxon>
        <taxon>Streptophyta</taxon>
        <taxon>Embryophyta</taxon>
        <taxon>Tracheophyta</taxon>
        <taxon>Spermatophyta</taxon>
        <taxon>Magnoliopsida</taxon>
        <taxon>eudicotyledons</taxon>
        <taxon>Gunneridae</taxon>
        <taxon>Pentapetalae</taxon>
        <taxon>Caryophyllales</taxon>
        <taxon>Chenopodiaceae</taxon>
        <taxon>Chenopodioideae</taxon>
        <taxon>Atripliceae</taxon>
        <taxon>Chenopodium</taxon>
    </lineage>
</organism>
<dbReference type="Proteomes" id="UP000596660">
    <property type="component" value="Unplaced"/>
</dbReference>
<dbReference type="OMA" id="CCSIDGN"/>